<dbReference type="AlphaFoldDB" id="A0A1F5YYC7"/>
<dbReference type="Pfam" id="PF02579">
    <property type="entry name" value="Nitro_FeMo-Co"/>
    <property type="match status" value="1"/>
</dbReference>
<dbReference type="PANTHER" id="PTHR33937:SF2">
    <property type="entry name" value="DINITROGENASE IRON-MOLYBDENUM COFACTOR BIOSYNTHESIS DOMAIN-CONTAINING PROTEIN"/>
    <property type="match status" value="1"/>
</dbReference>
<reference evidence="3 4" key="1">
    <citation type="journal article" date="2016" name="Nat. Commun.">
        <title>Thousands of microbial genomes shed light on interconnected biogeochemical processes in an aquifer system.</title>
        <authorList>
            <person name="Anantharaman K."/>
            <person name="Brown C.T."/>
            <person name="Hug L.A."/>
            <person name="Sharon I."/>
            <person name="Castelle C.J."/>
            <person name="Probst A.J."/>
            <person name="Thomas B.C."/>
            <person name="Singh A."/>
            <person name="Wilkins M.J."/>
            <person name="Karaoz U."/>
            <person name="Brodie E.L."/>
            <person name="Williams K.H."/>
            <person name="Hubbard S.S."/>
            <person name="Banfield J.F."/>
        </authorList>
    </citation>
    <scope>NUCLEOTIDE SEQUENCE [LARGE SCALE GENOMIC DNA]</scope>
</reference>
<name>A0A1F5YYC7_9BACT</name>
<comment type="caution">
    <text evidence="3">The sequence shown here is derived from an EMBL/GenBank/DDBJ whole genome shotgun (WGS) entry which is preliminary data.</text>
</comment>
<protein>
    <recommendedName>
        <fullName evidence="2">Dinitrogenase iron-molybdenum cofactor biosynthesis domain-containing protein</fullName>
    </recommendedName>
</protein>
<evidence type="ECO:0000313" key="4">
    <source>
        <dbReference type="Proteomes" id="UP000179129"/>
    </source>
</evidence>
<dbReference type="SUPFAM" id="SSF53146">
    <property type="entry name" value="Nitrogenase accessory factor-like"/>
    <property type="match status" value="1"/>
</dbReference>
<feature type="compositionally biased region" description="Basic and acidic residues" evidence="1">
    <location>
        <begin position="53"/>
        <end position="64"/>
    </location>
</feature>
<evidence type="ECO:0000313" key="3">
    <source>
        <dbReference type="EMBL" id="OGG05181.1"/>
    </source>
</evidence>
<dbReference type="EMBL" id="MFIX01000082">
    <property type="protein sequence ID" value="OGG05181.1"/>
    <property type="molecule type" value="Genomic_DNA"/>
</dbReference>
<accession>A0A1F5YYC7</accession>
<feature type="region of interest" description="Disordered" evidence="1">
    <location>
        <begin position="37"/>
        <end position="66"/>
    </location>
</feature>
<evidence type="ECO:0000256" key="1">
    <source>
        <dbReference type="SAM" id="MobiDB-lite"/>
    </source>
</evidence>
<sequence>MKIAVATDNGKSISPHFGKSKGLLIYEAKDGRLEVQASRPFDSLPGGNAGCRGGEDSRPEEGSHGHAGLIAQLQGCQAVICRGMGRKAIQELDNLGIQHCIIADDLNPEEAVRAFLAGDLKSTGQSCLCHQKEL</sequence>
<organism evidence="3 4">
    <name type="scientific">Candidatus Glassbacteria bacterium RIFCSPLOWO2_12_FULL_58_11</name>
    <dbReference type="NCBI Taxonomy" id="1817867"/>
    <lineage>
        <taxon>Bacteria</taxon>
        <taxon>Candidatus Glassiibacteriota</taxon>
    </lineage>
</organism>
<dbReference type="Proteomes" id="UP000179129">
    <property type="component" value="Unassembled WGS sequence"/>
</dbReference>
<dbReference type="InterPro" id="IPR051840">
    <property type="entry name" value="NifX/NifY_domain"/>
</dbReference>
<dbReference type="CDD" id="cd00562">
    <property type="entry name" value="NifX_NifB"/>
    <property type="match status" value="1"/>
</dbReference>
<evidence type="ECO:0000259" key="2">
    <source>
        <dbReference type="Pfam" id="PF02579"/>
    </source>
</evidence>
<dbReference type="PANTHER" id="PTHR33937">
    <property type="entry name" value="IRON-MOLYBDENUM PROTEIN-RELATED-RELATED"/>
    <property type="match status" value="1"/>
</dbReference>
<dbReference type="InterPro" id="IPR036105">
    <property type="entry name" value="DiNase_FeMo-co_biosyn_sf"/>
</dbReference>
<dbReference type="Gene3D" id="3.30.420.130">
    <property type="entry name" value="Dinitrogenase iron-molybdenum cofactor biosynthesis domain"/>
    <property type="match status" value="1"/>
</dbReference>
<feature type="domain" description="Dinitrogenase iron-molybdenum cofactor biosynthesis" evidence="2">
    <location>
        <begin position="10"/>
        <end position="116"/>
    </location>
</feature>
<dbReference type="InterPro" id="IPR003731">
    <property type="entry name" value="Di-Nase_FeMo-co_biosynth"/>
</dbReference>
<proteinExistence type="predicted"/>
<dbReference type="STRING" id="1817867.A3F83_08350"/>
<gene>
    <name evidence="3" type="ORF">A3F83_08350</name>
</gene>